<evidence type="ECO:0000256" key="1">
    <source>
        <dbReference type="SAM" id="MobiDB-lite"/>
    </source>
</evidence>
<evidence type="ECO:0000313" key="2">
    <source>
        <dbReference type="EMBL" id="KAK1928473.1"/>
    </source>
</evidence>
<sequence length="272" mass="29341">MRTHDLSLGAIPPKAPMSWPWIRKKLNSKATTLLPAQHQIPLKEFTSLRKKPETKGGLKPAMCYPWVTMRRGTTLRASSGVESGYDKPRDKEQLEGMLQLRGLCVLFADLVGKRQLYHQMEGLRAESQSSSHSVRGYGTRIPVFQHRSAATIPRTTYDAAAAPLPIILEPLNRQDTSATSLGAGASHRDAAPGESAPHGGGGARPEKASLDYSFEPSPTLVTSRPSTGPHDRLVALVQEEIRLLRGRVSALELALGDGGQAASAIGQSGVLR</sequence>
<organism evidence="2 3">
    <name type="scientific">Phytophthora citrophthora</name>
    <dbReference type="NCBI Taxonomy" id="4793"/>
    <lineage>
        <taxon>Eukaryota</taxon>
        <taxon>Sar</taxon>
        <taxon>Stramenopiles</taxon>
        <taxon>Oomycota</taxon>
        <taxon>Peronosporomycetes</taxon>
        <taxon>Peronosporales</taxon>
        <taxon>Peronosporaceae</taxon>
        <taxon>Phytophthora</taxon>
    </lineage>
</organism>
<evidence type="ECO:0000313" key="3">
    <source>
        <dbReference type="Proteomes" id="UP001259832"/>
    </source>
</evidence>
<keyword evidence="3" id="KW-1185">Reference proteome</keyword>
<protein>
    <submittedName>
        <fullName evidence="2">Uncharacterized protein</fullName>
    </submittedName>
</protein>
<dbReference type="EMBL" id="JASMQC010000066">
    <property type="protein sequence ID" value="KAK1928473.1"/>
    <property type="molecule type" value="Genomic_DNA"/>
</dbReference>
<comment type="caution">
    <text evidence="2">The sequence shown here is derived from an EMBL/GenBank/DDBJ whole genome shotgun (WGS) entry which is preliminary data.</text>
</comment>
<proteinExistence type="predicted"/>
<feature type="region of interest" description="Disordered" evidence="1">
    <location>
        <begin position="177"/>
        <end position="228"/>
    </location>
</feature>
<gene>
    <name evidence="2" type="ORF">P3T76_016038</name>
</gene>
<accession>A0AAD9FYA6</accession>
<dbReference type="Proteomes" id="UP001259832">
    <property type="component" value="Unassembled WGS sequence"/>
</dbReference>
<name>A0AAD9FYA6_9STRA</name>
<reference evidence="2" key="1">
    <citation type="submission" date="2023-08" db="EMBL/GenBank/DDBJ databases">
        <title>Reference Genome Resource for the Citrus Pathogen Phytophthora citrophthora.</title>
        <authorList>
            <person name="Moller H."/>
            <person name="Coetzee B."/>
            <person name="Rose L.J."/>
            <person name="Van Niekerk J.M."/>
        </authorList>
    </citation>
    <scope>NUCLEOTIDE SEQUENCE</scope>
    <source>
        <strain evidence="2">STE-U-9442</strain>
    </source>
</reference>
<dbReference type="AlphaFoldDB" id="A0AAD9FYA6"/>